<sequence>MSKDLTNSSLDRKNILNNNIAIQGVYEELGFYGIKFDGKYRFTKQQIAQYFDVDVRTIERILENNKTELEISGYELYTGSKLKAYKEQVFDFVRNAKDKKDVHDINVVNILQLNESELDSLSKTPQLTIFTYKAFLNIGMLLIGSEKAQKLRTAILDIVIDVLNKKLGGKTKYINQREEEFLPSVIREYNYRKEFTNSLDFYIVENKFKYSQLTDKIYKSIFKENAKEYRKILNLNSKESVRSTMYSEVLDLISAYENGFANYLKNKSENLNKKLSLSETHLIFSEFEQIMEAFVSPLQEKARSLMASRDLVFRDALHEKLKDYVNEVSSEDFYKFLGKKSMEFEKRLEENKEVFKRLKDR</sequence>
<evidence type="ECO:0000313" key="2">
    <source>
        <dbReference type="EMBL" id="TRX12488.1"/>
    </source>
</evidence>
<dbReference type="AlphaFoldDB" id="A0A553BW69"/>
<keyword evidence="2" id="KW-0238">DNA-binding</keyword>
<protein>
    <submittedName>
        <fullName evidence="2">DNA-binding protein</fullName>
    </submittedName>
</protein>
<dbReference type="Proteomes" id="UP000318669">
    <property type="component" value="Unassembled WGS sequence"/>
</dbReference>
<comment type="caution">
    <text evidence="2">The sequence shown here is derived from an EMBL/GenBank/DDBJ whole genome shotgun (WGS) entry which is preliminary data.</text>
</comment>
<dbReference type="EMBL" id="VJZN01000011">
    <property type="protein sequence ID" value="TRX06583.1"/>
    <property type="molecule type" value="Genomic_DNA"/>
</dbReference>
<dbReference type="EMBL" id="VJZL01000003">
    <property type="protein sequence ID" value="TRX12488.1"/>
    <property type="molecule type" value="Genomic_DNA"/>
</dbReference>
<keyword evidence="3" id="KW-1185">Reference proteome</keyword>
<evidence type="ECO:0000313" key="1">
    <source>
        <dbReference type="EMBL" id="TRX06583.1"/>
    </source>
</evidence>
<evidence type="ECO:0000313" key="4">
    <source>
        <dbReference type="Proteomes" id="UP000318669"/>
    </source>
</evidence>
<organism evidence="2 4">
    <name type="scientific">Flavobacterium gawalongense</name>
    <dbReference type="NCBI Taxonomy" id="2594432"/>
    <lineage>
        <taxon>Bacteria</taxon>
        <taxon>Pseudomonadati</taxon>
        <taxon>Bacteroidota</taxon>
        <taxon>Flavobacteriia</taxon>
        <taxon>Flavobacteriales</taxon>
        <taxon>Flavobacteriaceae</taxon>
        <taxon>Flavobacterium</taxon>
    </lineage>
</organism>
<proteinExistence type="predicted"/>
<dbReference type="GO" id="GO:0003677">
    <property type="term" value="F:DNA binding"/>
    <property type="evidence" value="ECO:0007669"/>
    <property type="project" value="UniProtKB-KW"/>
</dbReference>
<name>A0A553BW69_9FLAO</name>
<dbReference type="Proteomes" id="UP000318528">
    <property type="component" value="Unassembled WGS sequence"/>
</dbReference>
<reference evidence="3 4" key="1">
    <citation type="submission" date="2019-07" db="EMBL/GenBank/DDBJ databases">
        <title>Novel species of Flavobacterium.</title>
        <authorList>
            <person name="Liu Q."/>
            <person name="Xin Y.-H."/>
        </authorList>
    </citation>
    <scope>NUCLEOTIDE SEQUENCE [LARGE SCALE GENOMIC DNA]</scope>
    <source>
        <strain evidence="1 3">GSP39</strain>
        <strain evidence="2 4">GSR22</strain>
    </source>
</reference>
<accession>A0A553BW69</accession>
<gene>
    <name evidence="2" type="ORF">FNW11_02820</name>
    <name evidence="1" type="ORF">FNW12_08300</name>
</gene>
<evidence type="ECO:0000313" key="3">
    <source>
        <dbReference type="Proteomes" id="UP000318528"/>
    </source>
</evidence>
<dbReference type="RefSeq" id="WP_143387115.1">
    <property type="nucleotide sequence ID" value="NZ_VJZL01000003.1"/>
</dbReference>
<dbReference type="OrthoDB" id="696873at2"/>